<dbReference type="EMBL" id="UINC01004437">
    <property type="protein sequence ID" value="SVA14325.1"/>
    <property type="molecule type" value="Genomic_DNA"/>
</dbReference>
<evidence type="ECO:0000313" key="1">
    <source>
        <dbReference type="EMBL" id="SVA14325.1"/>
    </source>
</evidence>
<reference evidence="1" key="1">
    <citation type="submission" date="2018-05" db="EMBL/GenBank/DDBJ databases">
        <authorList>
            <person name="Lanie J.A."/>
            <person name="Ng W.-L."/>
            <person name="Kazmierczak K.M."/>
            <person name="Andrzejewski T.M."/>
            <person name="Davidsen T.M."/>
            <person name="Wayne K.J."/>
            <person name="Tettelin H."/>
            <person name="Glass J.I."/>
            <person name="Rusch D."/>
            <person name="Podicherti R."/>
            <person name="Tsui H.-C.T."/>
            <person name="Winkler M.E."/>
        </authorList>
    </citation>
    <scope>NUCLEOTIDE SEQUENCE</scope>
</reference>
<dbReference type="AlphaFoldDB" id="A0A381TDX3"/>
<accession>A0A381TDX3</accession>
<name>A0A381TDX3_9ZZZZ</name>
<organism evidence="1">
    <name type="scientific">marine metagenome</name>
    <dbReference type="NCBI Taxonomy" id="408172"/>
    <lineage>
        <taxon>unclassified sequences</taxon>
        <taxon>metagenomes</taxon>
        <taxon>ecological metagenomes</taxon>
    </lineage>
</organism>
<sequence length="68" mass="7633">MTSAEALFMNGVGILAVGRVGLRRLRFGPETDERREAIRHDTESFLRSMRLDPDRVLEPTKATDSTDA</sequence>
<protein>
    <submittedName>
        <fullName evidence="1">Uncharacterized protein</fullName>
    </submittedName>
</protein>
<gene>
    <name evidence="1" type="ORF">METZ01_LOCUS67179</name>
</gene>
<proteinExistence type="predicted"/>